<proteinExistence type="predicted"/>
<evidence type="ECO:0000313" key="2">
    <source>
        <dbReference type="Proteomes" id="UP000265520"/>
    </source>
</evidence>
<organism evidence="1 2">
    <name type="scientific">Trifolium medium</name>
    <dbReference type="NCBI Taxonomy" id="97028"/>
    <lineage>
        <taxon>Eukaryota</taxon>
        <taxon>Viridiplantae</taxon>
        <taxon>Streptophyta</taxon>
        <taxon>Embryophyta</taxon>
        <taxon>Tracheophyta</taxon>
        <taxon>Spermatophyta</taxon>
        <taxon>Magnoliopsida</taxon>
        <taxon>eudicotyledons</taxon>
        <taxon>Gunneridae</taxon>
        <taxon>Pentapetalae</taxon>
        <taxon>rosids</taxon>
        <taxon>fabids</taxon>
        <taxon>Fabales</taxon>
        <taxon>Fabaceae</taxon>
        <taxon>Papilionoideae</taxon>
        <taxon>50 kb inversion clade</taxon>
        <taxon>NPAAA clade</taxon>
        <taxon>Hologalegina</taxon>
        <taxon>IRL clade</taxon>
        <taxon>Trifolieae</taxon>
        <taxon>Trifolium</taxon>
    </lineage>
</organism>
<accession>A0A392M4Q9</accession>
<sequence>MYGSNGWDHLLVIHNSGVEEDPACGPLVALKVLNPPRRTKVLTSSDSSLLPIAVVGDRTVILPTKFSANHH</sequence>
<dbReference type="EMBL" id="LXQA010003510">
    <property type="protein sequence ID" value="MCH82316.1"/>
    <property type="molecule type" value="Genomic_DNA"/>
</dbReference>
<dbReference type="AlphaFoldDB" id="A0A392M4Q9"/>
<protein>
    <submittedName>
        <fullName evidence="1">Uncharacterized protein</fullName>
    </submittedName>
</protein>
<reference evidence="1 2" key="1">
    <citation type="journal article" date="2018" name="Front. Plant Sci.">
        <title>Red Clover (Trifolium pratense) and Zigzag Clover (T. medium) - A Picture of Genomic Similarities and Differences.</title>
        <authorList>
            <person name="Dluhosova J."/>
            <person name="Istvanek J."/>
            <person name="Nedelnik J."/>
            <person name="Repkova J."/>
        </authorList>
    </citation>
    <scope>NUCLEOTIDE SEQUENCE [LARGE SCALE GENOMIC DNA]</scope>
    <source>
        <strain evidence="2">cv. 10/8</strain>
        <tissue evidence="1">Leaf</tissue>
    </source>
</reference>
<gene>
    <name evidence="1" type="ORF">A2U01_0003119</name>
</gene>
<evidence type="ECO:0000313" key="1">
    <source>
        <dbReference type="EMBL" id="MCH82316.1"/>
    </source>
</evidence>
<dbReference type="Proteomes" id="UP000265520">
    <property type="component" value="Unassembled WGS sequence"/>
</dbReference>
<comment type="caution">
    <text evidence="1">The sequence shown here is derived from an EMBL/GenBank/DDBJ whole genome shotgun (WGS) entry which is preliminary data.</text>
</comment>
<name>A0A392M4Q9_9FABA</name>
<keyword evidence="2" id="KW-1185">Reference proteome</keyword>